<dbReference type="Proteomes" id="UP000828390">
    <property type="component" value="Unassembled WGS sequence"/>
</dbReference>
<sequence>MTVCLWTVGRTLAYGKLHKVAPLVKLTSVAPVLSLILHIIIMLAVQVFFLFYIKQTSW</sequence>
<protein>
    <submittedName>
        <fullName evidence="2">Uncharacterized protein</fullName>
    </submittedName>
</protein>
<organism evidence="2 3">
    <name type="scientific">Dreissena polymorpha</name>
    <name type="common">Zebra mussel</name>
    <name type="synonym">Mytilus polymorpha</name>
    <dbReference type="NCBI Taxonomy" id="45954"/>
    <lineage>
        <taxon>Eukaryota</taxon>
        <taxon>Metazoa</taxon>
        <taxon>Spiralia</taxon>
        <taxon>Lophotrochozoa</taxon>
        <taxon>Mollusca</taxon>
        <taxon>Bivalvia</taxon>
        <taxon>Autobranchia</taxon>
        <taxon>Heteroconchia</taxon>
        <taxon>Euheterodonta</taxon>
        <taxon>Imparidentia</taxon>
        <taxon>Neoheterodontei</taxon>
        <taxon>Myida</taxon>
        <taxon>Dreissenoidea</taxon>
        <taxon>Dreissenidae</taxon>
        <taxon>Dreissena</taxon>
    </lineage>
</organism>
<evidence type="ECO:0000313" key="3">
    <source>
        <dbReference type="Proteomes" id="UP000828390"/>
    </source>
</evidence>
<gene>
    <name evidence="2" type="ORF">DPMN_164306</name>
</gene>
<comment type="caution">
    <text evidence="2">The sequence shown here is derived from an EMBL/GenBank/DDBJ whole genome shotgun (WGS) entry which is preliminary data.</text>
</comment>
<dbReference type="AlphaFoldDB" id="A0A9D4EUX6"/>
<accession>A0A9D4EUX6</accession>
<keyword evidence="3" id="KW-1185">Reference proteome</keyword>
<reference evidence="2" key="1">
    <citation type="journal article" date="2019" name="bioRxiv">
        <title>The Genome of the Zebra Mussel, Dreissena polymorpha: A Resource for Invasive Species Research.</title>
        <authorList>
            <person name="McCartney M.A."/>
            <person name="Auch B."/>
            <person name="Kono T."/>
            <person name="Mallez S."/>
            <person name="Zhang Y."/>
            <person name="Obille A."/>
            <person name="Becker A."/>
            <person name="Abrahante J.E."/>
            <person name="Garbe J."/>
            <person name="Badalamenti J.P."/>
            <person name="Herman A."/>
            <person name="Mangelson H."/>
            <person name="Liachko I."/>
            <person name="Sullivan S."/>
            <person name="Sone E.D."/>
            <person name="Koren S."/>
            <person name="Silverstein K.A.T."/>
            <person name="Beckman K.B."/>
            <person name="Gohl D.M."/>
        </authorList>
    </citation>
    <scope>NUCLEOTIDE SEQUENCE</scope>
    <source>
        <strain evidence="2">Duluth1</strain>
        <tissue evidence="2">Whole animal</tissue>
    </source>
</reference>
<feature type="transmembrane region" description="Helical" evidence="1">
    <location>
        <begin position="32"/>
        <end position="53"/>
    </location>
</feature>
<evidence type="ECO:0000256" key="1">
    <source>
        <dbReference type="SAM" id="Phobius"/>
    </source>
</evidence>
<dbReference type="EMBL" id="JAIWYP010000008">
    <property type="protein sequence ID" value="KAH3786203.1"/>
    <property type="molecule type" value="Genomic_DNA"/>
</dbReference>
<keyword evidence="1" id="KW-1133">Transmembrane helix</keyword>
<keyword evidence="1" id="KW-0812">Transmembrane</keyword>
<keyword evidence="1" id="KW-0472">Membrane</keyword>
<reference evidence="2" key="2">
    <citation type="submission" date="2020-11" db="EMBL/GenBank/DDBJ databases">
        <authorList>
            <person name="McCartney M.A."/>
            <person name="Auch B."/>
            <person name="Kono T."/>
            <person name="Mallez S."/>
            <person name="Becker A."/>
            <person name="Gohl D.M."/>
            <person name="Silverstein K.A.T."/>
            <person name="Koren S."/>
            <person name="Bechman K.B."/>
            <person name="Herman A."/>
            <person name="Abrahante J.E."/>
            <person name="Garbe J."/>
        </authorList>
    </citation>
    <scope>NUCLEOTIDE SEQUENCE</scope>
    <source>
        <strain evidence="2">Duluth1</strain>
        <tissue evidence="2">Whole animal</tissue>
    </source>
</reference>
<name>A0A9D4EUX6_DREPO</name>
<evidence type="ECO:0000313" key="2">
    <source>
        <dbReference type="EMBL" id="KAH3786203.1"/>
    </source>
</evidence>
<proteinExistence type="predicted"/>